<dbReference type="KEGG" id="mrr:Moror_13507"/>
<protein>
    <submittedName>
        <fullName evidence="1">Uncharacterized protein</fullName>
    </submittedName>
</protein>
<evidence type="ECO:0000313" key="1">
    <source>
        <dbReference type="EMBL" id="ESK83850.1"/>
    </source>
</evidence>
<name>V2WUH0_MONRO</name>
<dbReference type="EMBL" id="AWSO01001432">
    <property type="protein sequence ID" value="ESK83850.1"/>
    <property type="molecule type" value="Genomic_DNA"/>
</dbReference>
<keyword evidence="2" id="KW-1185">Reference proteome</keyword>
<dbReference type="AlphaFoldDB" id="V2WUH0"/>
<reference evidence="1 2" key="1">
    <citation type="journal article" date="2014" name="BMC Genomics">
        <title>Genome and secretome analysis of the hemibiotrophic fungal pathogen, Moniliophthora roreri, which causes frosty pod rot disease of cacao: mechanisms of the biotrophic and necrotrophic phases.</title>
        <authorList>
            <person name="Meinhardt L.W."/>
            <person name="Costa G.G.L."/>
            <person name="Thomazella D.P.T."/>
            <person name="Teixeira P.J.P.L."/>
            <person name="Carazzolle M.F."/>
            <person name="Schuster S.C."/>
            <person name="Carlson J.E."/>
            <person name="Guiltinan M.J."/>
            <person name="Mieczkowski P."/>
            <person name="Farmer A."/>
            <person name="Ramaraj T."/>
            <person name="Crozier J."/>
            <person name="Davis R.E."/>
            <person name="Shao J."/>
            <person name="Melnick R.L."/>
            <person name="Pereira G.A.G."/>
            <person name="Bailey B.A."/>
        </authorList>
    </citation>
    <scope>NUCLEOTIDE SEQUENCE [LARGE SCALE GENOMIC DNA]</scope>
    <source>
        <strain evidence="1 2">MCA 2997</strain>
    </source>
</reference>
<gene>
    <name evidence="1" type="ORF">Moror_13507</name>
</gene>
<accession>V2WUH0</accession>
<dbReference type="STRING" id="1381753.V2WUH0"/>
<organism evidence="1 2">
    <name type="scientific">Moniliophthora roreri (strain MCA 2997)</name>
    <name type="common">Cocoa frosty pod rot fungus</name>
    <name type="synonym">Crinipellis roreri</name>
    <dbReference type="NCBI Taxonomy" id="1381753"/>
    <lineage>
        <taxon>Eukaryota</taxon>
        <taxon>Fungi</taxon>
        <taxon>Dikarya</taxon>
        <taxon>Basidiomycota</taxon>
        <taxon>Agaricomycotina</taxon>
        <taxon>Agaricomycetes</taxon>
        <taxon>Agaricomycetidae</taxon>
        <taxon>Agaricales</taxon>
        <taxon>Marasmiineae</taxon>
        <taxon>Marasmiaceae</taxon>
        <taxon>Moniliophthora</taxon>
    </lineage>
</organism>
<dbReference type="OrthoDB" id="2993351at2759"/>
<evidence type="ECO:0000313" key="2">
    <source>
        <dbReference type="Proteomes" id="UP000017559"/>
    </source>
</evidence>
<proteinExistence type="predicted"/>
<dbReference type="Proteomes" id="UP000017559">
    <property type="component" value="Unassembled WGS sequence"/>
</dbReference>
<sequence length="201" mass="22471">MWSCGGESTDCGDHTRHSDALAQVHYLEAFPGQDGQLRFEKEDVVGIPCALTFNDPSISVNGFTTLPPSHRRPTVTADIMVIFSQRIVSKLFHTLLSNTSRLSISLKVRSVHDQLYVASTYYTNAPTPRFFNTKNFPLDESRYTTLATSFPSCSLPSATRVARGMGEMLSHSHFKVSVDARDVELSWEEMVEGVLLFLHQL</sequence>
<dbReference type="HOGENOM" id="CLU_1360741_0_0_1"/>
<comment type="caution">
    <text evidence="1">The sequence shown here is derived from an EMBL/GenBank/DDBJ whole genome shotgun (WGS) entry which is preliminary data.</text>
</comment>